<dbReference type="EMBL" id="WNYA01000005">
    <property type="protein sequence ID" value="KAG8570754.1"/>
    <property type="molecule type" value="Genomic_DNA"/>
</dbReference>
<evidence type="ECO:0000313" key="2">
    <source>
        <dbReference type="EMBL" id="KAG8570754.1"/>
    </source>
</evidence>
<protein>
    <submittedName>
        <fullName evidence="2">Uncharacterized protein</fullName>
    </submittedName>
</protein>
<organism evidence="2 3">
    <name type="scientific">Engystomops pustulosus</name>
    <name type="common">Tungara frog</name>
    <name type="synonym">Physalaemus pustulosus</name>
    <dbReference type="NCBI Taxonomy" id="76066"/>
    <lineage>
        <taxon>Eukaryota</taxon>
        <taxon>Metazoa</taxon>
        <taxon>Chordata</taxon>
        <taxon>Craniata</taxon>
        <taxon>Vertebrata</taxon>
        <taxon>Euteleostomi</taxon>
        <taxon>Amphibia</taxon>
        <taxon>Batrachia</taxon>
        <taxon>Anura</taxon>
        <taxon>Neobatrachia</taxon>
        <taxon>Hyloidea</taxon>
        <taxon>Leptodactylidae</taxon>
        <taxon>Leiuperinae</taxon>
        <taxon>Engystomops</taxon>
    </lineage>
</organism>
<proteinExistence type="predicted"/>
<reference evidence="2" key="1">
    <citation type="thesis" date="2020" institute="ProQuest LLC" country="789 East Eisenhower Parkway, Ann Arbor, MI, USA">
        <title>Comparative Genomics and Chromosome Evolution.</title>
        <authorList>
            <person name="Mudd A.B."/>
        </authorList>
    </citation>
    <scope>NUCLEOTIDE SEQUENCE</scope>
    <source>
        <strain evidence="2">237g6f4</strain>
        <tissue evidence="2">Blood</tissue>
    </source>
</reference>
<comment type="caution">
    <text evidence="2">The sequence shown here is derived from an EMBL/GenBank/DDBJ whole genome shotgun (WGS) entry which is preliminary data.</text>
</comment>
<dbReference type="Proteomes" id="UP000824782">
    <property type="component" value="Unassembled WGS sequence"/>
</dbReference>
<evidence type="ECO:0000256" key="1">
    <source>
        <dbReference type="SAM" id="MobiDB-lite"/>
    </source>
</evidence>
<dbReference type="AlphaFoldDB" id="A0AAV7BDU1"/>
<gene>
    <name evidence="2" type="ORF">GDO81_011402</name>
</gene>
<feature type="region of interest" description="Disordered" evidence="1">
    <location>
        <begin position="36"/>
        <end position="67"/>
    </location>
</feature>
<keyword evidence="3" id="KW-1185">Reference proteome</keyword>
<sequence>MREKKKRKKEKEALKSQNGLRDLQVDFNARGCDREKEAKSYRKVPSATSLMRRRRSGLHESTCSGLQTPRSMWGSTVDTLVGAMMLGSHTTSYTSKRLQFFALILSI</sequence>
<accession>A0AAV7BDU1</accession>
<evidence type="ECO:0000313" key="3">
    <source>
        <dbReference type="Proteomes" id="UP000824782"/>
    </source>
</evidence>
<name>A0AAV7BDU1_ENGPU</name>